<dbReference type="EMBL" id="QBKT01000002">
    <property type="protein sequence ID" value="PTX62981.1"/>
    <property type="molecule type" value="Genomic_DNA"/>
</dbReference>
<gene>
    <name evidence="1" type="ORF">C8N46_102382</name>
</gene>
<proteinExistence type="predicted"/>
<dbReference type="Pfam" id="PF15892">
    <property type="entry name" value="BNR_4"/>
    <property type="match status" value="1"/>
</dbReference>
<evidence type="ECO:0000313" key="2">
    <source>
        <dbReference type="Proteomes" id="UP000244090"/>
    </source>
</evidence>
<evidence type="ECO:0000313" key="1">
    <source>
        <dbReference type="EMBL" id="PTX62981.1"/>
    </source>
</evidence>
<name>A0A2T6C3S7_9FLAO</name>
<dbReference type="AlphaFoldDB" id="A0A2T6C3S7"/>
<comment type="caution">
    <text evidence="1">The sequence shown here is derived from an EMBL/GenBank/DDBJ whole genome shotgun (WGS) entry which is preliminary data.</text>
</comment>
<keyword evidence="2" id="KW-1185">Reference proteome</keyword>
<accession>A0A2T6C3S7</accession>
<reference evidence="1 2" key="1">
    <citation type="submission" date="2018-04" db="EMBL/GenBank/DDBJ databases">
        <title>Genomic Encyclopedia of Archaeal and Bacterial Type Strains, Phase II (KMG-II): from individual species to whole genera.</title>
        <authorList>
            <person name="Goeker M."/>
        </authorList>
    </citation>
    <scope>NUCLEOTIDE SEQUENCE [LARGE SCALE GENOMIC DNA]</scope>
    <source>
        <strain evidence="1 2">DSM 25731</strain>
    </source>
</reference>
<sequence>MLGANGLAQQPTNHVFVSSEATSSENYTSMTFNGVWCWFSDPRAVYFEGKHKRTYAGWIDNYGDVHIGYYDHETQVIDSKVIYDNLEIDDHDNPSIVIDDDGRLLVFFNTHLQDERPLFFCKSLQPESIQEWSPVEELFLNDEEKYRTARILRHTYTNPVRLSNEKAMYLFWRGVDVKPSFSVSKNNGESWSAGEVLFQPKEEYDLKVPYTKVYSDGISKIHFTFTDGHPAKETNNKLYYMYYENGAFFKANGQKIKEVSQLPVLASELDVIFESDSIKSWNWDIAQNKNGNPVVTYVKFPQKDKHIYAYATFENNQWKSYDIIEAGGWFPKTRENTVEPSPHYSGGIVIDHEMPNTVYLSVKRNGVFEIEQWTTQNRGKSWKVQKITENSTKDNIRPFAVRGAKPGNPLQLLWLQSTNYIYFAHDTRGKTKEVDFKERFHTAVKMNLKKPSLTTSLTKENLLQFLRQVAERLLENPNHSLSKQRWNFGMWYAGIEAFYEITKEDRYTNELQNIQQYFGDTLEDVDEESTTIFDVIWSFNAKNNRKTLQQLESLQLADFEEQEASLSFASQIRAIEQFENEIASIEALKASITKEKDAFLELLNPKHIGDTLQIRALIIYSVAAGIRNGIFDKKYIDTVKSSLKQLQSELLKNQLFKKLDTETSAAVLLAGKEIYLLLNE</sequence>
<organism evidence="1 2">
    <name type="scientific">Kordia periserrulae</name>
    <dbReference type="NCBI Taxonomy" id="701523"/>
    <lineage>
        <taxon>Bacteria</taxon>
        <taxon>Pseudomonadati</taxon>
        <taxon>Bacteroidota</taxon>
        <taxon>Flavobacteriia</taxon>
        <taxon>Flavobacteriales</taxon>
        <taxon>Flavobacteriaceae</taxon>
        <taxon>Kordia</taxon>
    </lineage>
</organism>
<dbReference type="Proteomes" id="UP000244090">
    <property type="component" value="Unassembled WGS sequence"/>
</dbReference>
<protein>
    <submittedName>
        <fullName evidence="1">Putative BNR repeat neuraminidase</fullName>
    </submittedName>
</protein>